<evidence type="ECO:0000313" key="3">
    <source>
        <dbReference type="Proteomes" id="UP000013280"/>
    </source>
</evidence>
<reference evidence="2 3" key="1">
    <citation type="journal article" date="2013" name="Genome Announc.">
        <title>Draft Genome Sequence for Ralstonia sp. Strain OR214, a Bacterium with Potential for Bioremediation.</title>
        <authorList>
            <person name="Utturkar S.M."/>
            <person name="Bollmann A."/>
            <person name="Brzoska R.M."/>
            <person name="Klingeman D.M."/>
            <person name="Epstein S.E."/>
            <person name="Palumbo A.V."/>
            <person name="Brown S.D."/>
        </authorList>
    </citation>
    <scope>NUCLEOTIDE SEQUENCE [LARGE SCALE GENOMIC DNA]</scope>
    <source>
        <strain evidence="2 3">OR214</strain>
    </source>
</reference>
<accession>R0CJJ0</accession>
<organism evidence="2 3">
    <name type="scientific">Ralstonia pickettii OR214</name>
    <dbReference type="NCBI Taxonomy" id="1264675"/>
    <lineage>
        <taxon>Bacteria</taxon>
        <taxon>Pseudomonadati</taxon>
        <taxon>Pseudomonadota</taxon>
        <taxon>Betaproteobacteria</taxon>
        <taxon>Burkholderiales</taxon>
        <taxon>Burkholderiaceae</taxon>
        <taxon>Ralstonia</taxon>
    </lineage>
</organism>
<evidence type="ECO:0000256" key="1">
    <source>
        <dbReference type="SAM" id="SignalP"/>
    </source>
</evidence>
<dbReference type="AlphaFoldDB" id="R0CJJ0"/>
<evidence type="ECO:0000313" key="2">
    <source>
        <dbReference type="EMBL" id="ENZ76956.1"/>
    </source>
</evidence>
<feature type="signal peptide" evidence="1">
    <location>
        <begin position="1"/>
        <end position="25"/>
    </location>
</feature>
<protein>
    <submittedName>
        <fullName evidence="2">Uncharacterized protein</fullName>
    </submittedName>
</protein>
<feature type="chain" id="PRO_5004339198" evidence="1">
    <location>
        <begin position="26"/>
        <end position="205"/>
    </location>
</feature>
<proteinExistence type="predicted"/>
<sequence precursor="true">MEIRSGIAAAALALGCLSVAPQAMACSTEDLQSCKTCPEIAAAVRGKDPNAGDYYRGAFWNPLFAAYVRNCQSLGQTLLAAGANPSFGGQQSSMILTVSNRWPHNSETVNKQWASMLVNSGASVDVKLPYTDTTAREIVAGGEASVDYPVIWKGFLSAHPVAAGVDPQIVKYCRSVSEAAGGSYRIEETCRKQEASARSRMRNGE</sequence>
<dbReference type="PATRIC" id="fig|1264675.3.peg.3088"/>
<name>R0CJJ0_RALPI</name>
<dbReference type="EMBL" id="APMQ01000008">
    <property type="protein sequence ID" value="ENZ76956.1"/>
    <property type="molecule type" value="Genomic_DNA"/>
</dbReference>
<gene>
    <name evidence="2" type="ORF">OR214_03159</name>
</gene>
<keyword evidence="1" id="KW-0732">Signal</keyword>
<comment type="caution">
    <text evidence="2">The sequence shown here is derived from an EMBL/GenBank/DDBJ whole genome shotgun (WGS) entry which is preliminary data.</text>
</comment>
<dbReference type="RefSeq" id="WP_004631945.1">
    <property type="nucleotide sequence ID" value="NZ_APMQ01000008.1"/>
</dbReference>
<dbReference type="Proteomes" id="UP000013280">
    <property type="component" value="Unassembled WGS sequence"/>
</dbReference>
<dbReference type="PROSITE" id="PS51257">
    <property type="entry name" value="PROKAR_LIPOPROTEIN"/>
    <property type="match status" value="1"/>
</dbReference>